<dbReference type="AlphaFoldDB" id="A0A8K0VU08"/>
<evidence type="ECO:0000256" key="1">
    <source>
        <dbReference type="SAM" id="MobiDB-lite"/>
    </source>
</evidence>
<sequence length="713" mass="79562">MMANWQDAAPGVKIWVPASEGEIETTQQSFSRLSVCLDEDHQQGGNSDAIADSTLPLLEENLRIKQAIYNELFHSPGVRAPSIEVKKLDATSPPAAFTLRQSSDSTFLDQLRAYTTPEISTRAAERSSNLNTQQLSYPTTTLDTEYSEATDFLETEPTPCPQRKLGRPRKQTGVTSHYFRNTGNLKARRPVRRILDFGKPTTSSNRSNRTSKTMAIAPEYSPSHRWTTEEREFLCVLNRWFCRCPITFAQIYNVRFGQDLKIAKVRNQFENYMRLHGEKAFPVFRAVFSVPFDDPDNIYNETRRDIETIAKHLDIDLQLLKEEVPSPTGLAQKAKSIKTRKLYRQLVRKASREGKAPAVQSPRVDTVRSTLPTMGSMTIGASNETAEILCDTEDSSQLRPMKDVELVETTSTNSITEPTLGFRVWSTTSSRTRFTEQDGFISEAFASVWKGELPPPFSREGEGAQAIKLLTNWHLSMSGGGASAWVSVSVSLLQALTKACSMDRPQIALINLAHPTLTVPNKTLKAAEVLSSLKADGQAWWARYKGHAERLVWANIPASAVIQSFSLADLIDLSDSCITTGNLLQLPEFVAGRRTQSIAAILRERNVTLDTSTAQALGKISKQFGLDDVHVELSHVRDFLSCMVDSWYINYDLGTGTRPPATMASIFANALCSRGHHKEDIMNAFIDGVEQGTRTIAFYARKRRPVARRVRTA</sequence>
<accession>A0A8K0VU08</accession>
<proteinExistence type="predicted"/>
<dbReference type="Proteomes" id="UP000813461">
    <property type="component" value="Unassembled WGS sequence"/>
</dbReference>
<dbReference type="InterPro" id="IPR056009">
    <property type="entry name" value="DUF7587"/>
</dbReference>
<dbReference type="OrthoDB" id="5397734at2759"/>
<reference evidence="3" key="1">
    <citation type="journal article" date="2021" name="Nat. Commun.">
        <title>Genetic determinants of endophytism in the Arabidopsis root mycobiome.</title>
        <authorList>
            <person name="Mesny F."/>
            <person name="Miyauchi S."/>
            <person name="Thiergart T."/>
            <person name="Pickel B."/>
            <person name="Atanasova L."/>
            <person name="Karlsson M."/>
            <person name="Huettel B."/>
            <person name="Barry K.W."/>
            <person name="Haridas S."/>
            <person name="Chen C."/>
            <person name="Bauer D."/>
            <person name="Andreopoulos W."/>
            <person name="Pangilinan J."/>
            <person name="LaButti K."/>
            <person name="Riley R."/>
            <person name="Lipzen A."/>
            <person name="Clum A."/>
            <person name="Drula E."/>
            <person name="Henrissat B."/>
            <person name="Kohler A."/>
            <person name="Grigoriev I.V."/>
            <person name="Martin F.M."/>
            <person name="Hacquard S."/>
        </authorList>
    </citation>
    <scope>NUCLEOTIDE SEQUENCE</scope>
    <source>
        <strain evidence="3">MPI-SDFR-AT-0120</strain>
    </source>
</reference>
<protein>
    <recommendedName>
        <fullName evidence="2">DUF7587 domain-containing protein</fullName>
    </recommendedName>
</protein>
<keyword evidence="4" id="KW-1185">Reference proteome</keyword>
<organism evidence="3 4">
    <name type="scientific">Paraphoma chrysanthemicola</name>
    <dbReference type="NCBI Taxonomy" id="798071"/>
    <lineage>
        <taxon>Eukaryota</taxon>
        <taxon>Fungi</taxon>
        <taxon>Dikarya</taxon>
        <taxon>Ascomycota</taxon>
        <taxon>Pezizomycotina</taxon>
        <taxon>Dothideomycetes</taxon>
        <taxon>Pleosporomycetidae</taxon>
        <taxon>Pleosporales</taxon>
        <taxon>Pleosporineae</taxon>
        <taxon>Phaeosphaeriaceae</taxon>
        <taxon>Paraphoma</taxon>
    </lineage>
</organism>
<evidence type="ECO:0000313" key="4">
    <source>
        <dbReference type="Proteomes" id="UP000813461"/>
    </source>
</evidence>
<evidence type="ECO:0000259" key="2">
    <source>
        <dbReference type="Pfam" id="PF24494"/>
    </source>
</evidence>
<feature type="domain" description="DUF7587" evidence="2">
    <location>
        <begin position="417"/>
        <end position="570"/>
    </location>
</feature>
<feature type="region of interest" description="Disordered" evidence="1">
    <location>
        <begin position="152"/>
        <end position="175"/>
    </location>
</feature>
<name>A0A8K0VU08_9PLEO</name>
<dbReference type="Pfam" id="PF24494">
    <property type="entry name" value="DUF7587"/>
    <property type="match status" value="1"/>
</dbReference>
<dbReference type="EMBL" id="JAGMVJ010000022">
    <property type="protein sequence ID" value="KAH7073382.1"/>
    <property type="molecule type" value="Genomic_DNA"/>
</dbReference>
<gene>
    <name evidence="3" type="ORF">FB567DRAFT_633216</name>
</gene>
<comment type="caution">
    <text evidence="3">The sequence shown here is derived from an EMBL/GenBank/DDBJ whole genome shotgun (WGS) entry which is preliminary data.</text>
</comment>
<evidence type="ECO:0000313" key="3">
    <source>
        <dbReference type="EMBL" id="KAH7073382.1"/>
    </source>
</evidence>